<feature type="coiled-coil region" evidence="1">
    <location>
        <begin position="87"/>
        <end position="114"/>
    </location>
</feature>
<keyword evidence="1" id="KW-0175">Coiled coil</keyword>
<feature type="compositionally biased region" description="Basic and acidic residues" evidence="2">
    <location>
        <begin position="255"/>
        <end position="271"/>
    </location>
</feature>
<feature type="region of interest" description="Disordered" evidence="2">
    <location>
        <begin position="195"/>
        <end position="300"/>
    </location>
</feature>
<name>A0A9Q9EEX5_9PEZI</name>
<evidence type="ECO:0000256" key="2">
    <source>
        <dbReference type="SAM" id="MobiDB-lite"/>
    </source>
</evidence>
<feature type="region of interest" description="Disordered" evidence="2">
    <location>
        <begin position="314"/>
        <end position="346"/>
    </location>
</feature>
<sequence length="529" mass="59235">MDYNSRTPTRSRQGESAPCYLHLWGHPLPADSIGSHHNSMATIASPGTYLHAPPSMPGYASRVPSPPTSQPDSVVAQAMTTSQQETINRLRDEKERLVGDKDRLMTEKDALVNEKLRLVEDKERAAKDGDDLLSSKTKLWQDYYQAVKAKDEEIASLQKVQATMHDELVSQRKKNKRLAKALSEYMEMDDVDAQLDEHDTAGEPKIKLEPVLQTAPVPRASKTERTSSWLEAVPEASERLPESRKQLQEIFGGDNVKDPVEDCAEPPERSAKRARLSNGESLPASNDADRKARLSSQCTDITHSLDKVQEVFRERPYTPPPPGNDHAHADQRRTDEVEEIATPSSQQQLLTTTAGLHKCPISVQTSVTLTKLKADFLVPMAVMLRPVIRQKVASGGYGQLNKLDNYVLESLCDVLGVLKERNDQGRIPLSPRFKTTKGCCWTWMHGSGHDTRWTRDRPKLFACRSCFQVNRACMVWQGKGIWDLLPLPPQVRTENATYTDAGYYIYGKSVSLSDFSGVWEDLRVTSVEG</sequence>
<dbReference type="Proteomes" id="UP001056384">
    <property type="component" value="Chromosome 1"/>
</dbReference>
<reference evidence="3" key="1">
    <citation type="submission" date="2022-06" db="EMBL/GenBank/DDBJ databases">
        <title>Complete genome sequences of two strains of the flax pathogen Septoria linicola.</title>
        <authorList>
            <person name="Lapalu N."/>
            <person name="Simon A."/>
            <person name="Demenou B."/>
            <person name="Paumier D."/>
            <person name="Guillot M.-P."/>
            <person name="Gout L."/>
            <person name="Valade R."/>
        </authorList>
    </citation>
    <scope>NUCLEOTIDE SEQUENCE</scope>
    <source>
        <strain evidence="3">SE15195</strain>
    </source>
</reference>
<accession>A0A9Q9EEX5</accession>
<dbReference type="EMBL" id="CP099418">
    <property type="protein sequence ID" value="USW48330.1"/>
    <property type="molecule type" value="Genomic_DNA"/>
</dbReference>
<organism evidence="3 4">
    <name type="scientific">Septoria linicola</name>
    <dbReference type="NCBI Taxonomy" id="215465"/>
    <lineage>
        <taxon>Eukaryota</taxon>
        <taxon>Fungi</taxon>
        <taxon>Dikarya</taxon>
        <taxon>Ascomycota</taxon>
        <taxon>Pezizomycotina</taxon>
        <taxon>Dothideomycetes</taxon>
        <taxon>Dothideomycetidae</taxon>
        <taxon>Mycosphaerellales</taxon>
        <taxon>Mycosphaerellaceae</taxon>
        <taxon>Septoria</taxon>
    </lineage>
</organism>
<feature type="compositionally biased region" description="Basic and acidic residues" evidence="2">
    <location>
        <begin position="236"/>
        <end position="247"/>
    </location>
</feature>
<keyword evidence="4" id="KW-1185">Reference proteome</keyword>
<evidence type="ECO:0000313" key="3">
    <source>
        <dbReference type="EMBL" id="USW48330.1"/>
    </source>
</evidence>
<protein>
    <submittedName>
        <fullName evidence="3">Uncharacterized protein</fullName>
    </submittedName>
</protein>
<gene>
    <name evidence="3" type="ORF">Slin15195_G016490</name>
</gene>
<feature type="compositionally biased region" description="Basic and acidic residues" evidence="2">
    <location>
        <begin position="195"/>
        <end position="208"/>
    </location>
</feature>
<evidence type="ECO:0000256" key="1">
    <source>
        <dbReference type="SAM" id="Coils"/>
    </source>
</evidence>
<feature type="compositionally biased region" description="Basic and acidic residues" evidence="2">
    <location>
        <begin position="325"/>
        <end position="335"/>
    </location>
</feature>
<proteinExistence type="predicted"/>
<dbReference type="AlphaFoldDB" id="A0A9Q9EEX5"/>
<evidence type="ECO:0000313" key="4">
    <source>
        <dbReference type="Proteomes" id="UP001056384"/>
    </source>
</evidence>